<keyword evidence="1" id="KW-1133">Transmembrane helix</keyword>
<feature type="transmembrane region" description="Helical" evidence="1">
    <location>
        <begin position="215"/>
        <end position="237"/>
    </location>
</feature>
<keyword evidence="4" id="KW-1185">Reference proteome</keyword>
<evidence type="ECO:0000259" key="2">
    <source>
        <dbReference type="Pfam" id="PF10110"/>
    </source>
</evidence>
<evidence type="ECO:0000313" key="3">
    <source>
        <dbReference type="EMBL" id="GAA3983417.1"/>
    </source>
</evidence>
<keyword evidence="1" id="KW-0472">Membrane</keyword>
<dbReference type="Proteomes" id="UP001500742">
    <property type="component" value="Unassembled WGS sequence"/>
</dbReference>
<dbReference type="RefSeq" id="WP_259090037.1">
    <property type="nucleotide sequence ID" value="NZ_BAAAZC010000027.1"/>
</dbReference>
<protein>
    <recommendedName>
        <fullName evidence="2">Glycerophosphoryl diester phosphodiesterase membrane domain-containing protein</fullName>
    </recommendedName>
</protein>
<feature type="transmembrane region" description="Helical" evidence="1">
    <location>
        <begin position="52"/>
        <end position="78"/>
    </location>
</feature>
<proteinExistence type="predicted"/>
<feature type="transmembrane region" description="Helical" evidence="1">
    <location>
        <begin position="178"/>
        <end position="203"/>
    </location>
</feature>
<feature type="transmembrane region" description="Helical" evidence="1">
    <location>
        <begin position="99"/>
        <end position="124"/>
    </location>
</feature>
<name>A0ABP7QJ40_9SPHI</name>
<feature type="transmembrane region" description="Helical" evidence="1">
    <location>
        <begin position="136"/>
        <end position="157"/>
    </location>
</feature>
<accession>A0ABP7QJ40</accession>
<evidence type="ECO:0000313" key="4">
    <source>
        <dbReference type="Proteomes" id="UP001500742"/>
    </source>
</evidence>
<organism evidence="3 4">
    <name type="scientific">Mucilaginibacter dorajii</name>
    <dbReference type="NCBI Taxonomy" id="692994"/>
    <lineage>
        <taxon>Bacteria</taxon>
        <taxon>Pseudomonadati</taxon>
        <taxon>Bacteroidota</taxon>
        <taxon>Sphingobacteriia</taxon>
        <taxon>Sphingobacteriales</taxon>
        <taxon>Sphingobacteriaceae</taxon>
        <taxon>Mucilaginibacter</taxon>
    </lineage>
</organism>
<feature type="transmembrane region" description="Helical" evidence="1">
    <location>
        <begin position="22"/>
        <end position="46"/>
    </location>
</feature>
<sequence>MYHAFSVAETIKTAWNVLKRNFVPLVVYSVISLFIYEAVDFIKAFILIEDDIATQFIFIFIQLVVQCYIGLSFYKLILTLMDREYYEFEFKDILPSFKMTFNFVVIGLLTGVLVAVLVFFYVLAQRNLGYESLLKGIELIFILYISLRSIFCICFIVDDDSSPIESLKQSFEITKDNFFKTLGIFFIIIVILIIALIPVFLLINLTGLDAKGGFVFRLAFYCWFILTFPFIQVIIMVTYRKLVYSHKDVDDDIAETN</sequence>
<keyword evidence="1" id="KW-0812">Transmembrane</keyword>
<dbReference type="Pfam" id="PF10110">
    <property type="entry name" value="GPDPase_memb"/>
    <property type="match status" value="1"/>
</dbReference>
<gene>
    <name evidence="3" type="ORF">GCM10022210_38860</name>
</gene>
<comment type="caution">
    <text evidence="3">The sequence shown here is derived from an EMBL/GenBank/DDBJ whole genome shotgun (WGS) entry which is preliminary data.</text>
</comment>
<dbReference type="InterPro" id="IPR018476">
    <property type="entry name" value="GlyceroP-diester-Pdiesterase_M"/>
</dbReference>
<dbReference type="EMBL" id="BAAAZC010000027">
    <property type="protein sequence ID" value="GAA3983417.1"/>
    <property type="molecule type" value="Genomic_DNA"/>
</dbReference>
<reference evidence="4" key="1">
    <citation type="journal article" date="2019" name="Int. J. Syst. Evol. Microbiol.">
        <title>The Global Catalogue of Microorganisms (GCM) 10K type strain sequencing project: providing services to taxonomists for standard genome sequencing and annotation.</title>
        <authorList>
            <consortium name="The Broad Institute Genomics Platform"/>
            <consortium name="The Broad Institute Genome Sequencing Center for Infectious Disease"/>
            <person name="Wu L."/>
            <person name="Ma J."/>
        </authorList>
    </citation>
    <scope>NUCLEOTIDE SEQUENCE [LARGE SCALE GENOMIC DNA]</scope>
    <source>
        <strain evidence="4">JCM 16601</strain>
    </source>
</reference>
<feature type="domain" description="Glycerophosphoryl diester phosphodiesterase membrane" evidence="2">
    <location>
        <begin position="135"/>
        <end position="250"/>
    </location>
</feature>
<evidence type="ECO:0000256" key="1">
    <source>
        <dbReference type="SAM" id="Phobius"/>
    </source>
</evidence>